<proteinExistence type="predicted"/>
<organism evidence="1">
    <name type="scientific">Spodoptera frugiperda</name>
    <name type="common">Fall armyworm</name>
    <dbReference type="NCBI Taxonomy" id="7108"/>
    <lineage>
        <taxon>Eukaryota</taxon>
        <taxon>Metazoa</taxon>
        <taxon>Ecdysozoa</taxon>
        <taxon>Arthropoda</taxon>
        <taxon>Hexapoda</taxon>
        <taxon>Insecta</taxon>
        <taxon>Pterygota</taxon>
        <taxon>Neoptera</taxon>
        <taxon>Endopterygota</taxon>
        <taxon>Lepidoptera</taxon>
        <taxon>Glossata</taxon>
        <taxon>Ditrysia</taxon>
        <taxon>Noctuoidea</taxon>
        <taxon>Noctuidae</taxon>
        <taxon>Amphipyrinae</taxon>
        <taxon>Spodoptera</taxon>
    </lineage>
</organism>
<protein>
    <submittedName>
        <fullName evidence="1">SFRICE_023684</fullName>
    </submittedName>
</protein>
<dbReference type="InterPro" id="IPR016161">
    <property type="entry name" value="Ald_DH/histidinol_DH"/>
</dbReference>
<evidence type="ECO:0000313" key="1">
    <source>
        <dbReference type="EMBL" id="SOQ49069.1"/>
    </source>
</evidence>
<gene>
    <name evidence="1" type="ORF">SFRICE_023684</name>
</gene>
<dbReference type="SUPFAM" id="SSF53720">
    <property type="entry name" value="ALDH-like"/>
    <property type="match status" value="1"/>
</dbReference>
<accession>A0A2H1W7K3</accession>
<dbReference type="EMBL" id="ODYU01006851">
    <property type="protein sequence ID" value="SOQ49069.1"/>
    <property type="molecule type" value="Genomic_DNA"/>
</dbReference>
<dbReference type="GO" id="GO:0016491">
    <property type="term" value="F:oxidoreductase activity"/>
    <property type="evidence" value="ECO:0007669"/>
    <property type="project" value="InterPro"/>
</dbReference>
<name>A0A2H1W7K3_SPOFR</name>
<dbReference type="AlphaFoldDB" id="A0A2H1W7K3"/>
<reference evidence="1" key="1">
    <citation type="submission" date="2016-07" db="EMBL/GenBank/DDBJ databases">
        <authorList>
            <person name="Bretaudeau A."/>
        </authorList>
    </citation>
    <scope>NUCLEOTIDE SEQUENCE</scope>
    <source>
        <strain evidence="1">Rice</strain>
        <tissue evidence="1">Whole body</tissue>
    </source>
</reference>
<sequence>MELTFSKMTVDTSLAKEYVKGNKALTELYNDYEGNVKKGTVSYGGVFKEVYESYSEEEIQSILWNLAASLKQNSELIVQLEYHFRNIPVDDTKAQLSVLIQYFNSCSKIWLEEYAGYCEYLTFGDYLLHLTNVGILMLWNSHITLRASTKEHVAICHLFVTLCREAGWLNIHLECSDNNLTTNGAGLKHGAVAVVSEDADLDSAVDKFLSSSKQVPWYLRRVLVQESVYKQFKDALNWKCSLKKNENNPVLSSALCSQALTYEGRTFLIDPVEVVEGKQSVITIEAYRTTKEMISMLQQDEPHYLSLWINGIAQINEVTQSTKSSVVWVNNIGDIRGPPHVGRTLYPSFVHQICYVLSFDDKNDKILKLVKLSKPWSKLDLESRRDILINVLRKCIPFNSTLVNDYNSVRNSVMNFTNESFVQAGKDYTCRGIWTPVDFIAIPGTKLSFGLVVNLVLQGNALVVCEDSVSEKVWYPKLLEEAGVPVVTVKECRTGNFKAKKYCEDNGTRSLQVIWTNSGTIFAN</sequence>